<proteinExistence type="inferred from homology"/>
<feature type="transmembrane region" description="Helical" evidence="9">
    <location>
        <begin position="106"/>
        <end position="124"/>
    </location>
</feature>
<protein>
    <recommendedName>
        <fullName evidence="14">Branched-chain amino acid ABC transporter permease</fullName>
    </recommendedName>
</protein>
<evidence type="ECO:0000313" key="10">
    <source>
        <dbReference type="EMBL" id="RII83593.1"/>
    </source>
</evidence>
<comment type="caution">
    <text evidence="11">The sequence shown here is derived from an EMBL/GenBank/DDBJ whole genome shotgun (WGS) entry which is preliminary data.</text>
</comment>
<dbReference type="EMBL" id="NQYH01000003">
    <property type="protein sequence ID" value="RIY41413.1"/>
    <property type="molecule type" value="Genomic_DNA"/>
</dbReference>
<feature type="transmembrane region" description="Helical" evidence="9">
    <location>
        <begin position="151"/>
        <end position="177"/>
    </location>
</feature>
<dbReference type="Proteomes" id="UP000266483">
    <property type="component" value="Unassembled WGS sequence"/>
</dbReference>
<feature type="transmembrane region" description="Helical" evidence="9">
    <location>
        <begin position="274"/>
        <end position="293"/>
    </location>
</feature>
<dbReference type="GO" id="GO:0005886">
    <property type="term" value="C:plasma membrane"/>
    <property type="evidence" value="ECO:0007669"/>
    <property type="project" value="UniProtKB-SubCell"/>
</dbReference>
<dbReference type="EMBL" id="NQOU01000002">
    <property type="protein sequence ID" value="RII83593.1"/>
    <property type="molecule type" value="Genomic_DNA"/>
</dbReference>
<dbReference type="Pfam" id="PF02653">
    <property type="entry name" value="BPD_transp_2"/>
    <property type="match status" value="1"/>
</dbReference>
<evidence type="ECO:0000256" key="4">
    <source>
        <dbReference type="ARBA" id="ARBA00022692"/>
    </source>
</evidence>
<organism evidence="11 12">
    <name type="scientific">Neopusillimonas maritima</name>
    <dbReference type="NCBI Taxonomy" id="2026239"/>
    <lineage>
        <taxon>Bacteria</taxon>
        <taxon>Pseudomonadati</taxon>
        <taxon>Pseudomonadota</taxon>
        <taxon>Betaproteobacteria</taxon>
        <taxon>Burkholderiales</taxon>
        <taxon>Alcaligenaceae</taxon>
        <taxon>Neopusillimonas</taxon>
    </lineage>
</organism>
<evidence type="ECO:0000256" key="5">
    <source>
        <dbReference type="ARBA" id="ARBA00022970"/>
    </source>
</evidence>
<dbReference type="Proteomes" id="UP000266206">
    <property type="component" value="Unassembled WGS sequence"/>
</dbReference>
<dbReference type="AlphaFoldDB" id="A0A3A1YT44"/>
<accession>A0A3A1YT44</accession>
<dbReference type="PANTHER" id="PTHR11795">
    <property type="entry name" value="BRANCHED-CHAIN AMINO ACID TRANSPORT SYSTEM PERMEASE PROTEIN LIVH"/>
    <property type="match status" value="1"/>
</dbReference>
<dbReference type="GO" id="GO:0006865">
    <property type="term" value="P:amino acid transport"/>
    <property type="evidence" value="ECO:0007669"/>
    <property type="project" value="UniProtKB-KW"/>
</dbReference>
<keyword evidence="3" id="KW-1003">Cell membrane</keyword>
<evidence type="ECO:0000313" key="11">
    <source>
        <dbReference type="EMBL" id="RIY41413.1"/>
    </source>
</evidence>
<feature type="transmembrane region" description="Helical" evidence="9">
    <location>
        <begin position="54"/>
        <end position="85"/>
    </location>
</feature>
<evidence type="ECO:0008006" key="14">
    <source>
        <dbReference type="Google" id="ProtNLM"/>
    </source>
</evidence>
<dbReference type="InterPro" id="IPR052157">
    <property type="entry name" value="BCAA_transport_permease"/>
</dbReference>
<dbReference type="OrthoDB" id="9807115at2"/>
<keyword evidence="5" id="KW-0029">Amino-acid transport</keyword>
<sequence>MSFVDVFLSQQLLFATLVTGALYAIIALGLNLVYGTMRLLNVAHGELVMVGAYVGYWLFSVFGLSPLFSTVVVAAFSAIVGVLLYKFLLRDMLVRVDRRERLEANSLLLFFGLSLLIQNIVAWVETATPRAYQYMDHVYRFGDLAMTGNRIIALLVALAICIGVTLFLRWSVFGLALRSVIEQPEAARIVGVNVEQVHIVSLTLGFASAGVAGVLLGMMEQFSPFIGFPLAIAAFIVVILGGLGNILGGFLAALLLGAIETYGVALTSPNLRSVLLYGVFVATLMFLPQGLFAKRVSR</sequence>
<keyword evidence="2" id="KW-0813">Transport</keyword>
<feature type="transmembrane region" description="Helical" evidence="9">
    <location>
        <begin position="197"/>
        <end position="219"/>
    </location>
</feature>
<comment type="subcellular location">
    <subcellularLocation>
        <location evidence="1">Cell membrane</location>
        <topology evidence="1">Multi-pass membrane protein</topology>
    </subcellularLocation>
</comment>
<evidence type="ECO:0000256" key="3">
    <source>
        <dbReference type="ARBA" id="ARBA00022475"/>
    </source>
</evidence>
<dbReference type="CDD" id="cd06582">
    <property type="entry name" value="TM_PBP1_LivH_like"/>
    <property type="match status" value="1"/>
</dbReference>
<evidence type="ECO:0000256" key="8">
    <source>
        <dbReference type="ARBA" id="ARBA00037998"/>
    </source>
</evidence>
<keyword evidence="4 9" id="KW-0812">Transmembrane</keyword>
<evidence type="ECO:0000256" key="6">
    <source>
        <dbReference type="ARBA" id="ARBA00022989"/>
    </source>
</evidence>
<name>A0A3A1YT44_9BURK</name>
<keyword evidence="6 9" id="KW-1133">Transmembrane helix</keyword>
<evidence type="ECO:0000313" key="12">
    <source>
        <dbReference type="Proteomes" id="UP000266206"/>
    </source>
</evidence>
<dbReference type="PANTHER" id="PTHR11795:SF445">
    <property type="entry name" value="AMINO ACID ABC TRANSPORTER PERMEASE PROTEIN"/>
    <property type="match status" value="1"/>
</dbReference>
<dbReference type="InterPro" id="IPR001851">
    <property type="entry name" value="ABC_transp_permease"/>
</dbReference>
<gene>
    <name evidence="10" type="ORF">CJO09_08395</name>
    <name evidence="11" type="ORF">CJP73_05375</name>
</gene>
<keyword evidence="13" id="KW-1185">Reference proteome</keyword>
<evidence type="ECO:0000256" key="1">
    <source>
        <dbReference type="ARBA" id="ARBA00004651"/>
    </source>
</evidence>
<evidence type="ECO:0000256" key="2">
    <source>
        <dbReference type="ARBA" id="ARBA00022448"/>
    </source>
</evidence>
<dbReference type="GO" id="GO:0022857">
    <property type="term" value="F:transmembrane transporter activity"/>
    <property type="evidence" value="ECO:0007669"/>
    <property type="project" value="InterPro"/>
</dbReference>
<comment type="similarity">
    <text evidence="8">Belongs to the binding-protein-dependent transport system permease family. LivHM subfamily.</text>
</comment>
<evidence type="ECO:0000256" key="7">
    <source>
        <dbReference type="ARBA" id="ARBA00023136"/>
    </source>
</evidence>
<keyword evidence="7 9" id="KW-0472">Membrane</keyword>
<feature type="transmembrane region" description="Helical" evidence="9">
    <location>
        <begin position="12"/>
        <end position="34"/>
    </location>
</feature>
<evidence type="ECO:0000256" key="9">
    <source>
        <dbReference type="SAM" id="Phobius"/>
    </source>
</evidence>
<reference evidence="12 13" key="1">
    <citation type="submission" date="2017-08" db="EMBL/GenBank/DDBJ databases">
        <title>Pusillimonas indicus sp. nov., a member of the family Alcaligenaceae isolated from surface seawater.</title>
        <authorList>
            <person name="Li J."/>
        </authorList>
    </citation>
    <scope>NUCLEOTIDE SEQUENCE [LARGE SCALE GENOMIC DNA]</scope>
    <source>
        <strain evidence="10 13">17-4A</strain>
        <strain evidence="11 12">L52-1-41</strain>
    </source>
</reference>
<evidence type="ECO:0000313" key="13">
    <source>
        <dbReference type="Proteomes" id="UP000266483"/>
    </source>
</evidence>
<dbReference type="RefSeq" id="WP_119441937.1">
    <property type="nucleotide sequence ID" value="NZ_CP170494.1"/>
</dbReference>